<protein>
    <recommendedName>
        <fullName evidence="1">MOSC domain-containing protein</fullName>
    </recommendedName>
</protein>
<proteinExistence type="predicted"/>
<comment type="caution">
    <text evidence="2">The sequence shown here is derived from an EMBL/GenBank/DDBJ whole genome shotgun (WGS) entry which is preliminary data.</text>
</comment>
<evidence type="ECO:0000313" key="3">
    <source>
        <dbReference type="Proteomes" id="UP000799772"/>
    </source>
</evidence>
<dbReference type="InterPro" id="IPR005302">
    <property type="entry name" value="MoCF_Sase_C"/>
</dbReference>
<dbReference type="GO" id="GO:0030151">
    <property type="term" value="F:molybdenum ion binding"/>
    <property type="evidence" value="ECO:0007669"/>
    <property type="project" value="InterPro"/>
</dbReference>
<dbReference type="OrthoDB" id="17255at2759"/>
<dbReference type="GO" id="GO:0030170">
    <property type="term" value="F:pyridoxal phosphate binding"/>
    <property type="evidence" value="ECO:0007669"/>
    <property type="project" value="InterPro"/>
</dbReference>
<evidence type="ECO:0000313" key="2">
    <source>
        <dbReference type="EMBL" id="KAF2098788.1"/>
    </source>
</evidence>
<sequence>MFIGIFINDNWDIPHPLPTACRRVGLTSPKNLEDERDPKYSGKDASKSTVSRVKGLFIYPVKSCMPVELEEGEIVPTGMKYDRQFSFAQLVTSRPEKQADGSEKTEHQWRFITQREVPRLALVKAELYVPDPTNVAYHPNREDVKNAGCIIVSFPFRSEVSFSFKGLKALNEILKAKYLARDWSVEPRIAFNIPFLPTTERMKRKNYPPKENMAIWKENPEAINMSSEIPSDAIEKLKYFLGVSNPLTLFRVDASNYREVFRCAPKEDEVGYQPVVGFADAYPLHILNIASVQDVAERLPAEQAKDFAAIRFRANIYLTGPQAFAEDHWKRIRIGKSEYHVSCRTARCKLPNVDPKSGVPDRNEPYATMAKYRRIDEGAGIYPCLGMQVTPMDGETNLIKVGDEIEVLETGEHFYIKQ</sequence>
<reference evidence="2" key="1">
    <citation type="journal article" date="2020" name="Stud. Mycol.">
        <title>101 Dothideomycetes genomes: a test case for predicting lifestyles and emergence of pathogens.</title>
        <authorList>
            <person name="Haridas S."/>
            <person name="Albert R."/>
            <person name="Binder M."/>
            <person name="Bloem J."/>
            <person name="Labutti K."/>
            <person name="Salamov A."/>
            <person name="Andreopoulos B."/>
            <person name="Baker S."/>
            <person name="Barry K."/>
            <person name="Bills G."/>
            <person name="Bluhm B."/>
            <person name="Cannon C."/>
            <person name="Castanera R."/>
            <person name="Culley D."/>
            <person name="Daum C."/>
            <person name="Ezra D."/>
            <person name="Gonzalez J."/>
            <person name="Henrissat B."/>
            <person name="Kuo A."/>
            <person name="Liang C."/>
            <person name="Lipzen A."/>
            <person name="Lutzoni F."/>
            <person name="Magnuson J."/>
            <person name="Mondo S."/>
            <person name="Nolan M."/>
            <person name="Ohm R."/>
            <person name="Pangilinan J."/>
            <person name="Park H.-J."/>
            <person name="Ramirez L."/>
            <person name="Alfaro M."/>
            <person name="Sun H."/>
            <person name="Tritt A."/>
            <person name="Yoshinaga Y."/>
            <person name="Zwiers L.-H."/>
            <person name="Turgeon B."/>
            <person name="Goodwin S."/>
            <person name="Spatafora J."/>
            <person name="Crous P."/>
            <person name="Grigoriev I."/>
        </authorList>
    </citation>
    <scope>NUCLEOTIDE SEQUENCE</scope>
    <source>
        <strain evidence="2">CBS 133067</strain>
    </source>
</reference>
<dbReference type="PROSITE" id="PS51340">
    <property type="entry name" value="MOSC"/>
    <property type="match status" value="1"/>
</dbReference>
<dbReference type="Pfam" id="PF03473">
    <property type="entry name" value="MOSC"/>
    <property type="match status" value="1"/>
</dbReference>
<evidence type="ECO:0000259" key="1">
    <source>
        <dbReference type="PROSITE" id="PS51340"/>
    </source>
</evidence>
<dbReference type="PANTHER" id="PTHR14237">
    <property type="entry name" value="MOLYBDOPTERIN COFACTOR SULFURASE MOSC"/>
    <property type="match status" value="1"/>
</dbReference>
<accession>A0A9P4M627</accession>
<keyword evidence="3" id="KW-1185">Reference proteome</keyword>
<name>A0A9P4M627_9PEZI</name>
<organism evidence="2 3">
    <name type="scientific">Rhizodiscina lignyota</name>
    <dbReference type="NCBI Taxonomy" id="1504668"/>
    <lineage>
        <taxon>Eukaryota</taxon>
        <taxon>Fungi</taxon>
        <taxon>Dikarya</taxon>
        <taxon>Ascomycota</taxon>
        <taxon>Pezizomycotina</taxon>
        <taxon>Dothideomycetes</taxon>
        <taxon>Pleosporomycetidae</taxon>
        <taxon>Aulographales</taxon>
        <taxon>Rhizodiscinaceae</taxon>
        <taxon>Rhizodiscina</taxon>
    </lineage>
</organism>
<dbReference type="InterPro" id="IPR005303">
    <property type="entry name" value="MOCOS_middle"/>
</dbReference>
<dbReference type="Proteomes" id="UP000799772">
    <property type="component" value="Unassembled WGS sequence"/>
</dbReference>
<dbReference type="GO" id="GO:0003824">
    <property type="term" value="F:catalytic activity"/>
    <property type="evidence" value="ECO:0007669"/>
    <property type="project" value="InterPro"/>
</dbReference>
<dbReference type="SUPFAM" id="SSF50800">
    <property type="entry name" value="PK beta-barrel domain-like"/>
    <property type="match status" value="1"/>
</dbReference>
<feature type="domain" description="MOSC" evidence="1">
    <location>
        <begin position="247"/>
        <end position="408"/>
    </location>
</feature>
<dbReference type="AlphaFoldDB" id="A0A9P4M627"/>
<dbReference type="Pfam" id="PF03476">
    <property type="entry name" value="MOSC_N"/>
    <property type="match status" value="1"/>
</dbReference>
<dbReference type="EMBL" id="ML978126">
    <property type="protein sequence ID" value="KAF2098788.1"/>
    <property type="molecule type" value="Genomic_DNA"/>
</dbReference>
<dbReference type="PANTHER" id="PTHR14237:SF23">
    <property type="entry name" value="MOSC DOMAIN PROTEIN (AFU_ORTHOLOGUE AFUA_7G05900)"/>
    <property type="match status" value="1"/>
</dbReference>
<gene>
    <name evidence="2" type="ORF">NA57DRAFT_38830</name>
</gene>
<dbReference type="InterPro" id="IPR011037">
    <property type="entry name" value="Pyrv_Knase-like_insert_dom_sf"/>
</dbReference>